<evidence type="ECO:0000256" key="4">
    <source>
        <dbReference type="ARBA" id="ARBA00022989"/>
    </source>
</evidence>
<evidence type="ECO:0000256" key="3">
    <source>
        <dbReference type="ARBA" id="ARBA00022692"/>
    </source>
</evidence>
<comment type="caution">
    <text evidence="10">The sequence shown here is derived from an EMBL/GenBank/DDBJ whole genome shotgun (WGS) entry which is preliminary data.</text>
</comment>
<dbReference type="PANTHER" id="PTHR35529">
    <property type="entry name" value="MANGANESE EFFLUX PUMP MNTP-RELATED"/>
    <property type="match status" value="1"/>
</dbReference>
<evidence type="ECO:0000313" key="11">
    <source>
        <dbReference type="Proteomes" id="UP001199044"/>
    </source>
</evidence>
<keyword evidence="4 8" id="KW-1133">Transmembrane helix</keyword>
<feature type="transmembrane region" description="Helical" evidence="8">
    <location>
        <begin position="68"/>
        <end position="85"/>
    </location>
</feature>
<dbReference type="InterPro" id="IPR003810">
    <property type="entry name" value="Mntp/YtaF"/>
</dbReference>
<evidence type="ECO:0000256" key="7">
    <source>
        <dbReference type="ARBA" id="ARBA00023211"/>
    </source>
</evidence>
<protein>
    <recommendedName>
        <fullName evidence="8">Putative manganese efflux pump MntP</fullName>
    </recommendedName>
</protein>
<name>A0ABS7YI58_9VIBR</name>
<keyword evidence="3 8" id="KW-0812">Transmembrane</keyword>
<comment type="function">
    <text evidence="8">Probably functions as a manganese efflux pump.</text>
</comment>
<dbReference type="Pfam" id="PF02659">
    <property type="entry name" value="Mntp"/>
    <property type="match status" value="1"/>
</dbReference>
<comment type="subcellular location">
    <subcellularLocation>
        <location evidence="8">Cell membrane</location>
        <topology evidence="8">Multi-pass membrane protein</topology>
    </subcellularLocation>
</comment>
<keyword evidence="9" id="KW-0732">Signal</keyword>
<feature type="transmembrane region" description="Helical" evidence="8">
    <location>
        <begin position="133"/>
        <end position="154"/>
    </location>
</feature>
<feature type="signal peptide" evidence="9">
    <location>
        <begin position="1"/>
        <end position="19"/>
    </location>
</feature>
<comment type="similarity">
    <text evidence="8">Belongs to the MntP (TC 9.B.29) family.</text>
</comment>
<evidence type="ECO:0000256" key="5">
    <source>
        <dbReference type="ARBA" id="ARBA00023065"/>
    </source>
</evidence>
<organism evidence="10 11">
    <name type="scientific">Vibrio tritonius</name>
    <dbReference type="NCBI Taxonomy" id="1435069"/>
    <lineage>
        <taxon>Bacteria</taxon>
        <taxon>Pseudomonadati</taxon>
        <taxon>Pseudomonadota</taxon>
        <taxon>Gammaproteobacteria</taxon>
        <taxon>Vibrionales</taxon>
        <taxon>Vibrionaceae</taxon>
        <taxon>Vibrio</taxon>
    </lineage>
</organism>
<dbReference type="NCBIfam" id="NF008546">
    <property type="entry name" value="PRK11469.1"/>
    <property type="match status" value="1"/>
</dbReference>
<evidence type="ECO:0000256" key="9">
    <source>
        <dbReference type="SAM" id="SignalP"/>
    </source>
</evidence>
<dbReference type="RefSeq" id="WP_225249743.1">
    <property type="nucleotide sequence ID" value="NZ_JAIWIU010000025.1"/>
</dbReference>
<accession>A0ABS7YI58</accession>
<keyword evidence="1 8" id="KW-0813">Transport</keyword>
<gene>
    <name evidence="8 10" type="primary">mntP</name>
    <name evidence="10" type="ORF">LDJ79_04500</name>
</gene>
<dbReference type="Proteomes" id="UP001199044">
    <property type="component" value="Unassembled WGS sequence"/>
</dbReference>
<evidence type="ECO:0000256" key="1">
    <source>
        <dbReference type="ARBA" id="ARBA00022448"/>
    </source>
</evidence>
<keyword evidence="5 8" id="KW-0406">Ion transport</keyword>
<keyword evidence="7 8" id="KW-0464">Manganese</keyword>
<proteinExistence type="inferred from homology"/>
<sequence length="194" mass="20407">MNIIALLLLAFAMSTDAFAAAIGKGATLQRPRFSDALRMGILFGVIEAITPLIGWYLGQFASAYVEAWDHWIAFTLLAFLGVNMIKSGLSSHDDEETSKADKHSFLSLVLTAIATSIDSAAVGVSLAFVNVNIFVAAGLIGLATTIMVTLGVMIGRVVGHLVGYRAELLGGATLIVIGLWILGEHTGVITSAML</sequence>
<keyword evidence="6 8" id="KW-0472">Membrane</keyword>
<dbReference type="EMBL" id="JAIWIU010000025">
    <property type="protein sequence ID" value="MCA2015360.1"/>
    <property type="molecule type" value="Genomic_DNA"/>
</dbReference>
<evidence type="ECO:0000313" key="10">
    <source>
        <dbReference type="EMBL" id="MCA2015360.1"/>
    </source>
</evidence>
<keyword evidence="2 8" id="KW-1003">Cell membrane</keyword>
<reference evidence="11" key="1">
    <citation type="submission" date="2023-07" db="EMBL/GenBank/DDBJ databases">
        <title>Molecular identification of indigenous halophilic bacteria isolated from red sea cost, biodegradation of synthetic dyes and assessment of degraded metabolite toxicity.</title>
        <authorList>
            <person name="Chaieb K."/>
            <person name="Altayb H.N."/>
        </authorList>
    </citation>
    <scope>NUCLEOTIDE SEQUENCE [LARGE SCALE GENOMIC DNA]</scope>
    <source>
        <strain evidence="11">K20</strain>
    </source>
</reference>
<feature type="transmembrane region" description="Helical" evidence="8">
    <location>
        <begin position="166"/>
        <end position="183"/>
    </location>
</feature>
<comment type="caution">
    <text evidence="8">Lacks conserved residue(s) required for the propagation of feature annotation.</text>
</comment>
<dbReference type="PANTHER" id="PTHR35529:SF1">
    <property type="entry name" value="MANGANESE EFFLUX PUMP MNTP-RELATED"/>
    <property type="match status" value="1"/>
</dbReference>
<keyword evidence="11" id="KW-1185">Reference proteome</keyword>
<evidence type="ECO:0000256" key="6">
    <source>
        <dbReference type="ARBA" id="ARBA00023136"/>
    </source>
</evidence>
<evidence type="ECO:0000256" key="8">
    <source>
        <dbReference type="HAMAP-Rule" id="MF_01521"/>
    </source>
</evidence>
<feature type="chain" id="PRO_5045444777" description="Putative manganese efflux pump MntP" evidence="9">
    <location>
        <begin position="20"/>
        <end position="194"/>
    </location>
</feature>
<dbReference type="InterPro" id="IPR022929">
    <property type="entry name" value="Put_MntP"/>
</dbReference>
<feature type="transmembrane region" description="Helical" evidence="8">
    <location>
        <begin position="105"/>
        <end position="127"/>
    </location>
</feature>
<evidence type="ECO:0000256" key="2">
    <source>
        <dbReference type="ARBA" id="ARBA00022475"/>
    </source>
</evidence>
<dbReference type="HAMAP" id="MF_01521">
    <property type="entry name" value="MntP_pump"/>
    <property type="match status" value="1"/>
</dbReference>